<dbReference type="InterPro" id="IPR036821">
    <property type="entry name" value="Peptide_deformylase_sf"/>
</dbReference>
<comment type="function">
    <text evidence="2">Removes the formyl group from the N-terminal Met of newly synthesized proteins. Requires at least a dipeptide for an efficient rate of reaction. N-terminal L-methionine is a prerequisite for activity but the enzyme has broad specificity at other positions.</text>
</comment>
<comment type="catalytic activity">
    <reaction evidence="2">
        <text>N-terminal N-formyl-L-methionyl-[peptide] + H2O = N-terminal L-methionyl-[peptide] + formate</text>
        <dbReference type="Rhea" id="RHEA:24420"/>
        <dbReference type="Rhea" id="RHEA-COMP:10639"/>
        <dbReference type="Rhea" id="RHEA-COMP:10640"/>
        <dbReference type="ChEBI" id="CHEBI:15377"/>
        <dbReference type="ChEBI" id="CHEBI:15740"/>
        <dbReference type="ChEBI" id="CHEBI:49298"/>
        <dbReference type="ChEBI" id="CHEBI:64731"/>
        <dbReference type="EC" id="3.5.1.88"/>
    </reaction>
</comment>
<evidence type="ECO:0000256" key="1">
    <source>
        <dbReference type="ARBA" id="ARBA00010759"/>
    </source>
</evidence>
<dbReference type="EMBL" id="LBUT01000018">
    <property type="protein sequence ID" value="KKQ69164.1"/>
    <property type="molecule type" value="Genomic_DNA"/>
</dbReference>
<dbReference type="Gene3D" id="3.90.45.10">
    <property type="entry name" value="Peptide deformylase"/>
    <property type="match status" value="1"/>
</dbReference>
<evidence type="ECO:0000256" key="2">
    <source>
        <dbReference type="HAMAP-Rule" id="MF_00163"/>
    </source>
</evidence>
<dbReference type="InterPro" id="IPR023635">
    <property type="entry name" value="Peptide_deformylase"/>
</dbReference>
<protein>
    <recommendedName>
        <fullName evidence="2">Peptide deformylase</fullName>
        <shortName evidence="2">PDF</shortName>
        <ecNumber evidence="2">3.5.1.88</ecNumber>
    </recommendedName>
    <alternativeName>
        <fullName evidence="2">Polypeptide deformylase</fullName>
    </alternativeName>
</protein>
<organism evidence="3 4">
    <name type="scientific">Candidatus Shapirobacteria bacterium GW2011_GWE2_38_30</name>
    <dbReference type="NCBI Taxonomy" id="1618490"/>
    <lineage>
        <taxon>Bacteria</taxon>
        <taxon>Candidatus Shapironibacteriota</taxon>
    </lineage>
</organism>
<comment type="cofactor">
    <cofactor evidence="2">
        <name>Fe(2+)</name>
        <dbReference type="ChEBI" id="CHEBI:29033"/>
    </cofactor>
    <text evidence="2">Binds 1 Fe(2+) ion.</text>
</comment>
<dbReference type="AlphaFoldDB" id="A0A0G0M658"/>
<comment type="caution">
    <text evidence="3">The sequence shown here is derived from an EMBL/GenBank/DDBJ whole genome shotgun (WGS) entry which is preliminary data.</text>
</comment>
<feature type="binding site" evidence="2">
    <location>
        <position position="152"/>
    </location>
    <ligand>
        <name>Fe cation</name>
        <dbReference type="ChEBI" id="CHEBI:24875"/>
    </ligand>
</feature>
<reference evidence="3 4" key="1">
    <citation type="journal article" date="2015" name="Nature">
        <title>rRNA introns, odd ribosomes, and small enigmatic genomes across a large radiation of phyla.</title>
        <authorList>
            <person name="Brown C.T."/>
            <person name="Hug L.A."/>
            <person name="Thomas B.C."/>
            <person name="Sharon I."/>
            <person name="Castelle C.J."/>
            <person name="Singh A."/>
            <person name="Wilkins M.J."/>
            <person name="Williams K.H."/>
            <person name="Banfield J.F."/>
        </authorList>
    </citation>
    <scope>NUCLEOTIDE SEQUENCE [LARGE SCALE GENOMIC DNA]</scope>
</reference>
<dbReference type="STRING" id="1618490.US90_C0018G0008"/>
<dbReference type="Proteomes" id="UP000034406">
    <property type="component" value="Unassembled WGS sequence"/>
</dbReference>
<evidence type="ECO:0000313" key="3">
    <source>
        <dbReference type="EMBL" id="KKQ69164.1"/>
    </source>
</evidence>
<accession>A0A0G0M658</accession>
<dbReference type="HAMAP" id="MF_00163">
    <property type="entry name" value="Pep_deformylase"/>
    <property type="match status" value="1"/>
</dbReference>
<sequence length="194" mass="22515">MVKYSSMKKVVVYPDKILRVKTKIIEDFNGRLKSDVKDLAMALEKSYGVGLAGPQLGMDRRFFGLKDEKTKKVKVYINPKIEQVIGQKIYPIMVDEKGNQDEFLEGCLSFPDYWGTVKRYFKISASWQELNKGKLENKKEILEGLESIEFQHELDHLDGVLFIDHIKADGGKFYRWMGEKMVKWNLDEVIKGNL</sequence>
<dbReference type="PANTHER" id="PTHR10458:SF22">
    <property type="entry name" value="PEPTIDE DEFORMYLASE"/>
    <property type="match status" value="1"/>
</dbReference>
<dbReference type="GO" id="GO:0046872">
    <property type="term" value="F:metal ion binding"/>
    <property type="evidence" value="ECO:0007669"/>
    <property type="project" value="UniProtKB-KW"/>
</dbReference>
<keyword evidence="2" id="KW-0479">Metal-binding</keyword>
<dbReference type="GO" id="GO:0042586">
    <property type="term" value="F:peptide deformylase activity"/>
    <property type="evidence" value="ECO:0007669"/>
    <property type="project" value="UniProtKB-UniRule"/>
</dbReference>
<name>A0A0G0M658_9BACT</name>
<keyword evidence="2" id="KW-0648">Protein biosynthesis</keyword>
<dbReference type="GO" id="GO:0006412">
    <property type="term" value="P:translation"/>
    <property type="evidence" value="ECO:0007669"/>
    <property type="project" value="UniProtKB-UniRule"/>
</dbReference>
<dbReference type="PATRIC" id="fig|1618490.4.peg.672"/>
<feature type="active site" evidence="2">
    <location>
        <position position="153"/>
    </location>
</feature>
<gene>
    <name evidence="2" type="primary">def</name>
    <name evidence="3" type="ORF">US90_C0018G0008</name>
</gene>
<dbReference type="SUPFAM" id="SSF56420">
    <property type="entry name" value="Peptide deformylase"/>
    <property type="match status" value="1"/>
</dbReference>
<proteinExistence type="inferred from homology"/>
<keyword evidence="2" id="KW-0408">Iron</keyword>
<evidence type="ECO:0000313" key="4">
    <source>
        <dbReference type="Proteomes" id="UP000034406"/>
    </source>
</evidence>
<dbReference type="PRINTS" id="PR01576">
    <property type="entry name" value="PDEFORMYLASE"/>
</dbReference>
<dbReference type="PIRSF" id="PIRSF004749">
    <property type="entry name" value="Pep_def"/>
    <property type="match status" value="1"/>
</dbReference>
<feature type="binding site" evidence="2">
    <location>
        <position position="156"/>
    </location>
    <ligand>
        <name>Fe cation</name>
        <dbReference type="ChEBI" id="CHEBI:24875"/>
    </ligand>
</feature>
<dbReference type="EC" id="3.5.1.88" evidence="2"/>
<dbReference type="Pfam" id="PF01327">
    <property type="entry name" value="Pep_deformylase"/>
    <property type="match status" value="1"/>
</dbReference>
<dbReference type="CDD" id="cd00487">
    <property type="entry name" value="Pep_deformylase"/>
    <property type="match status" value="1"/>
</dbReference>
<feature type="binding site" evidence="2">
    <location>
        <position position="107"/>
    </location>
    <ligand>
        <name>Fe cation</name>
        <dbReference type="ChEBI" id="CHEBI:24875"/>
    </ligand>
</feature>
<keyword evidence="2" id="KW-0378">Hydrolase</keyword>
<dbReference type="PANTHER" id="PTHR10458">
    <property type="entry name" value="PEPTIDE DEFORMYLASE"/>
    <property type="match status" value="1"/>
</dbReference>
<comment type="similarity">
    <text evidence="1 2">Belongs to the polypeptide deformylase family.</text>
</comment>